<organism evidence="1 2">
    <name type="scientific">Nonomuraea polychroma</name>
    <dbReference type="NCBI Taxonomy" id="46176"/>
    <lineage>
        <taxon>Bacteria</taxon>
        <taxon>Bacillati</taxon>
        <taxon>Actinomycetota</taxon>
        <taxon>Actinomycetes</taxon>
        <taxon>Streptosporangiales</taxon>
        <taxon>Streptosporangiaceae</taxon>
        <taxon>Nonomuraea</taxon>
    </lineage>
</organism>
<gene>
    <name evidence="1" type="ORF">EDD27_8323</name>
</gene>
<reference evidence="1 2" key="1">
    <citation type="submission" date="2019-01" db="EMBL/GenBank/DDBJ databases">
        <title>Sequencing the genomes of 1000 actinobacteria strains.</title>
        <authorList>
            <person name="Klenk H.-P."/>
        </authorList>
    </citation>
    <scope>NUCLEOTIDE SEQUENCE [LARGE SCALE GENOMIC DNA]</scope>
    <source>
        <strain evidence="1 2">DSM 43925</strain>
    </source>
</reference>
<proteinExistence type="predicted"/>
<name>A0A438MIX6_9ACTN</name>
<keyword evidence="2" id="KW-1185">Reference proteome</keyword>
<comment type="caution">
    <text evidence="1">The sequence shown here is derived from an EMBL/GenBank/DDBJ whole genome shotgun (WGS) entry which is preliminary data.</text>
</comment>
<dbReference type="Proteomes" id="UP000284824">
    <property type="component" value="Unassembled WGS sequence"/>
</dbReference>
<dbReference type="OrthoDB" id="4219774at2"/>
<evidence type="ECO:0000313" key="2">
    <source>
        <dbReference type="Proteomes" id="UP000284824"/>
    </source>
</evidence>
<protein>
    <recommendedName>
        <fullName evidence="3">Thiazole-containing bacteriocin maturation protein</fullName>
    </recommendedName>
</protein>
<sequence>MGALPKGMKPRLREDVRFVEIADGAYVQGDLSTCILRGPHAYAWLARLAPALDGRRTLAELTGALPDDKRAMVDRLVGSLVEQRFVVDARGEPEDGLTDAERRTYADEIAFIGYAFDSPEKRFLQARQARVTVSGEGALLRAVLTAFLGFGCRDLHVITADPSGLATLVSRERRDPGQHVRIERLDAGADGDARPDADLSGNDLVVQIGDDLGALVQAGRAAHRSGTSIAQVLVRRSEVWLSGVGPPSVTQAESGWHRLAAAPVEPRLHAEEDWVTGPVPAVVAAVLGLACFSFLTGMERPLESGAPRMTRIDLRNLDTRSHRFLPHPRAAIGMNASPEPDGDAAPVTEERVLERVLERVPELVDPRLGVLTSLDEGDLAQSPLAVCRASVSDPLSVLPSWVPLPEVAGWGEDRRTARFRALLAAAAVYGGLSTPQGVYEGVELLTGRIRPVTLDQVPAPVGVAAGLSWDQAVAAGLRAHCEDLLRAAIEGDGSVAGGIDGGHPLAALPDDHLGRMIALAGLDVAIRDLTDVLGVPAFDFRLAGRGAFVSCAPTAHQAMHDGLERVLLHWQNPVFGLETPRWLDGTPDTALLAGALRRQGRVPVAVRLNGDPAAARLLPCAVRVVLL</sequence>
<evidence type="ECO:0000313" key="1">
    <source>
        <dbReference type="EMBL" id="RVX45518.1"/>
    </source>
</evidence>
<evidence type="ECO:0008006" key="3">
    <source>
        <dbReference type="Google" id="ProtNLM"/>
    </source>
</evidence>
<dbReference type="AlphaFoldDB" id="A0A438MIX6"/>
<dbReference type="EMBL" id="SAUN01000001">
    <property type="protein sequence ID" value="RVX45518.1"/>
    <property type="molecule type" value="Genomic_DNA"/>
</dbReference>
<accession>A0A438MIX6</accession>